<reference evidence="1 2" key="1">
    <citation type="journal article" date="2016" name="Nat. Commun.">
        <title>Thousands of microbial genomes shed light on interconnected biogeochemical processes in an aquifer system.</title>
        <authorList>
            <person name="Anantharaman K."/>
            <person name="Brown C.T."/>
            <person name="Hug L.A."/>
            <person name="Sharon I."/>
            <person name="Castelle C.J."/>
            <person name="Probst A.J."/>
            <person name="Thomas B.C."/>
            <person name="Singh A."/>
            <person name="Wilkins M.J."/>
            <person name="Karaoz U."/>
            <person name="Brodie E.L."/>
            <person name="Williams K.H."/>
            <person name="Hubbard S.S."/>
            <person name="Banfield J.F."/>
        </authorList>
    </citation>
    <scope>NUCLEOTIDE SEQUENCE [LARGE SCALE GENOMIC DNA]</scope>
</reference>
<dbReference type="AlphaFoldDB" id="A0A1G1WDJ8"/>
<dbReference type="EMBL" id="MHCR01000010">
    <property type="protein sequence ID" value="OGY25724.1"/>
    <property type="molecule type" value="Genomic_DNA"/>
</dbReference>
<accession>A0A1G1WDJ8</accession>
<sequence>MQIFDGDGRELLEFRIPKILLEAVQDLQSTGQVWISNEQARAASDYQDQLAMLLGREFPLLAVERQGTRWFMFKRVPALVEEG</sequence>
<organism evidence="1 2">
    <name type="scientific">Candidatus Woykebacteria bacterium RBG_16_39_9b</name>
    <dbReference type="NCBI Taxonomy" id="1802595"/>
    <lineage>
        <taxon>Bacteria</taxon>
        <taxon>Candidatus Woykeibacteriota</taxon>
    </lineage>
</organism>
<dbReference type="Proteomes" id="UP000178162">
    <property type="component" value="Unassembled WGS sequence"/>
</dbReference>
<evidence type="ECO:0000313" key="2">
    <source>
        <dbReference type="Proteomes" id="UP000178162"/>
    </source>
</evidence>
<protein>
    <submittedName>
        <fullName evidence="1">Uncharacterized protein</fullName>
    </submittedName>
</protein>
<gene>
    <name evidence="1" type="ORF">A2134_02665</name>
</gene>
<comment type="caution">
    <text evidence="1">The sequence shown here is derived from an EMBL/GenBank/DDBJ whole genome shotgun (WGS) entry which is preliminary data.</text>
</comment>
<evidence type="ECO:0000313" key="1">
    <source>
        <dbReference type="EMBL" id="OGY25724.1"/>
    </source>
</evidence>
<name>A0A1G1WDJ8_9BACT</name>
<proteinExistence type="predicted"/>